<sequence length="171" mass="18894">MLYLDNKVVLLPGDFYFGARQEYQYIQTLLGSCVALTFWHPADKNGGMCHFVIPKDVNREPQEPGFSGSLNGRYGDQAIKLFQQHIAACGGDIQEYRLGIYGGMQAVNIADAGTMGRVAKMNLDFALNEIRANNWLIAHSYTCGKGALKILMNLANGQVEYTRVAEPLSPD</sequence>
<dbReference type="GO" id="GO:0050568">
    <property type="term" value="F:protein-glutamine glutaminase activity"/>
    <property type="evidence" value="ECO:0007669"/>
    <property type="project" value="InterPro"/>
</dbReference>
<evidence type="ECO:0000313" key="3">
    <source>
        <dbReference type="EMBL" id="WDE06429.1"/>
    </source>
</evidence>
<dbReference type="PANTHER" id="PTHR35147">
    <property type="entry name" value="CHEMORECEPTOR GLUTAMINE DEAMIDASE CHED-RELATED"/>
    <property type="match status" value="1"/>
</dbReference>
<accession>A0AAE9Z5H2</accession>
<dbReference type="InterPro" id="IPR005659">
    <property type="entry name" value="Chemorcpt_Glu_NH3ase_CheD"/>
</dbReference>
<evidence type="ECO:0000256" key="2">
    <source>
        <dbReference type="ARBA" id="ARBA00022801"/>
    </source>
</evidence>
<protein>
    <submittedName>
        <fullName evidence="3">Chemotaxis protein CheD</fullName>
    </submittedName>
</protein>
<dbReference type="RefSeq" id="WP_053047432.1">
    <property type="nucleotide sequence ID" value="NZ_CP059733.1"/>
</dbReference>
<dbReference type="InterPro" id="IPR011324">
    <property type="entry name" value="Cytotoxic_necrot_fac-like_cat"/>
</dbReference>
<keyword evidence="1" id="KW-0145">Chemotaxis</keyword>
<keyword evidence="4" id="KW-1185">Reference proteome</keyword>
<proteinExistence type="predicted"/>
<dbReference type="Proteomes" id="UP000032352">
    <property type="component" value="Chromosome"/>
</dbReference>
<evidence type="ECO:0000256" key="1">
    <source>
        <dbReference type="ARBA" id="ARBA00022500"/>
    </source>
</evidence>
<dbReference type="SUPFAM" id="SSF64438">
    <property type="entry name" value="CNF1/YfiH-like putative cysteine hydrolases"/>
    <property type="match status" value="1"/>
</dbReference>
<gene>
    <name evidence="3" type="ORF">SG34_005780</name>
</gene>
<evidence type="ECO:0000313" key="4">
    <source>
        <dbReference type="Proteomes" id="UP000032352"/>
    </source>
</evidence>
<dbReference type="PANTHER" id="PTHR35147:SF3">
    <property type="entry name" value="CHEMORECEPTOR GLUTAMINE DEAMIDASE CHED 1-RELATED"/>
    <property type="match status" value="1"/>
</dbReference>
<keyword evidence="2" id="KW-0378">Hydrolase</keyword>
<dbReference type="AlphaFoldDB" id="A0AAE9Z5H2"/>
<dbReference type="Pfam" id="PF03975">
    <property type="entry name" value="CheD"/>
    <property type="match status" value="1"/>
</dbReference>
<organism evidence="3 4">
    <name type="scientific">Thalassomonas viridans</name>
    <dbReference type="NCBI Taxonomy" id="137584"/>
    <lineage>
        <taxon>Bacteria</taxon>
        <taxon>Pseudomonadati</taxon>
        <taxon>Pseudomonadota</taxon>
        <taxon>Gammaproteobacteria</taxon>
        <taxon>Alteromonadales</taxon>
        <taxon>Colwelliaceae</taxon>
        <taxon>Thalassomonas</taxon>
    </lineage>
</organism>
<dbReference type="EMBL" id="CP059733">
    <property type="protein sequence ID" value="WDE06429.1"/>
    <property type="molecule type" value="Genomic_DNA"/>
</dbReference>
<reference evidence="3 4" key="1">
    <citation type="journal article" date="2015" name="Genome Announc.">
        <title>Draft Genome Sequences of Marine Isolates of Thalassomonas viridans and Thalassomonas actiniarum.</title>
        <authorList>
            <person name="Olonade I."/>
            <person name="van Zyl L.J."/>
            <person name="Trindade M."/>
        </authorList>
    </citation>
    <scope>NUCLEOTIDE SEQUENCE [LARGE SCALE GENOMIC DNA]</scope>
    <source>
        <strain evidence="3 4">XOM25</strain>
    </source>
</reference>
<dbReference type="KEGG" id="tvd:SG34_005780"/>
<dbReference type="PROSITE" id="PS51257">
    <property type="entry name" value="PROKAR_LIPOPROTEIN"/>
    <property type="match status" value="1"/>
</dbReference>
<dbReference type="CDD" id="cd16352">
    <property type="entry name" value="CheD"/>
    <property type="match status" value="1"/>
</dbReference>
<dbReference type="Gene3D" id="3.30.1330.200">
    <property type="match status" value="1"/>
</dbReference>
<dbReference type="GO" id="GO:0006935">
    <property type="term" value="P:chemotaxis"/>
    <property type="evidence" value="ECO:0007669"/>
    <property type="project" value="UniProtKB-KW"/>
</dbReference>
<name>A0AAE9Z5H2_9GAMM</name>
<dbReference type="InterPro" id="IPR038592">
    <property type="entry name" value="CheD-like_sf"/>
</dbReference>
<reference evidence="3 4" key="2">
    <citation type="journal article" date="2022" name="Mar. Drugs">
        <title>Bioassay-Guided Fractionation Leads to the Detection of Cholic Acid Generated by the Rare Thalassomonas sp.</title>
        <authorList>
            <person name="Pheiffer F."/>
            <person name="Schneider Y.K."/>
            <person name="Hansen E.H."/>
            <person name="Andersen J.H."/>
            <person name="Isaksson J."/>
            <person name="Busche T."/>
            <person name="R C."/>
            <person name="Kalinowski J."/>
            <person name="Zyl L.V."/>
            <person name="Trindade M."/>
        </authorList>
    </citation>
    <scope>NUCLEOTIDE SEQUENCE [LARGE SCALE GENOMIC DNA]</scope>
    <source>
        <strain evidence="3 4">XOM25</strain>
    </source>
</reference>